<proteinExistence type="inferred from homology"/>
<evidence type="ECO:0008006" key="6">
    <source>
        <dbReference type="Google" id="ProtNLM"/>
    </source>
</evidence>
<reference evidence="4 5" key="1">
    <citation type="submission" date="2018-08" db="EMBL/GenBank/DDBJ databases">
        <title>Recombination of ecologically and evolutionarily significant loci maintains genetic cohesion in the Pseudomonas syringae species complex.</title>
        <authorList>
            <person name="Dillon M."/>
            <person name="Thakur S."/>
            <person name="Almeida R.N.D."/>
            <person name="Weir B.S."/>
            <person name="Guttman D.S."/>
        </authorList>
    </citation>
    <scope>NUCLEOTIDE SEQUENCE [LARGE SCALE GENOMIC DNA]</scope>
    <source>
        <strain evidence="4 5">ICMP 7846</strain>
    </source>
</reference>
<dbReference type="InterPro" id="IPR051220">
    <property type="entry name" value="TFA_Chaperone"/>
</dbReference>
<evidence type="ECO:0000256" key="1">
    <source>
        <dbReference type="SAM" id="MobiDB-lite"/>
    </source>
</evidence>
<organism evidence="4 5">
    <name type="scientific">Pseudomonas aeruginosa</name>
    <dbReference type="NCBI Taxonomy" id="287"/>
    <lineage>
        <taxon>Bacteria</taxon>
        <taxon>Pseudomonadati</taxon>
        <taxon>Pseudomonadota</taxon>
        <taxon>Gammaproteobacteria</taxon>
        <taxon>Pseudomonadales</taxon>
        <taxon>Pseudomonadaceae</taxon>
        <taxon>Pseudomonas</taxon>
    </lineage>
</organism>
<feature type="region of interest" description="Disordered" evidence="1">
    <location>
        <begin position="611"/>
        <end position="640"/>
    </location>
</feature>
<protein>
    <recommendedName>
        <fullName evidence="6">Phage terminase large subunit family protein</fullName>
    </recommendedName>
</protein>
<feature type="domain" description="Terminase large subunit GpA endonuclease" evidence="3">
    <location>
        <begin position="325"/>
        <end position="604"/>
    </location>
</feature>
<dbReference type="PANTHER" id="PTHR34413">
    <property type="entry name" value="PROPHAGE TAIL FIBER ASSEMBLY PROTEIN HOMOLOG TFAE-RELATED-RELATED"/>
    <property type="match status" value="1"/>
</dbReference>
<dbReference type="InterPro" id="IPR008866">
    <property type="entry name" value="Phage_lambda_GpA-like"/>
</dbReference>
<dbReference type="HAMAP" id="MF_04144">
    <property type="entry name" value="TERL_LAMBDA"/>
    <property type="match status" value="1"/>
</dbReference>
<evidence type="ECO:0000313" key="5">
    <source>
        <dbReference type="Proteomes" id="UP000270834"/>
    </source>
</evidence>
<gene>
    <name evidence="4" type="ORF">ALP65_00827</name>
</gene>
<dbReference type="GO" id="GO:0005524">
    <property type="term" value="F:ATP binding"/>
    <property type="evidence" value="ECO:0007669"/>
    <property type="project" value="InterPro"/>
</dbReference>
<dbReference type="AlphaFoldDB" id="A0A3M5ESU4"/>
<dbReference type="InterPro" id="IPR046453">
    <property type="entry name" value="GpA_ATPase"/>
</dbReference>
<dbReference type="Pfam" id="PF05876">
    <property type="entry name" value="GpA_ATPase"/>
    <property type="match status" value="1"/>
</dbReference>
<feature type="domain" description="Phage terminase large subunit GpA ATPase" evidence="2">
    <location>
        <begin position="44"/>
        <end position="296"/>
    </location>
</feature>
<evidence type="ECO:0000313" key="4">
    <source>
        <dbReference type="EMBL" id="RMS65419.1"/>
    </source>
</evidence>
<dbReference type="PANTHER" id="PTHR34413:SF2">
    <property type="entry name" value="PROPHAGE TAIL FIBER ASSEMBLY PROTEIN HOMOLOG TFAE-RELATED"/>
    <property type="match status" value="1"/>
</dbReference>
<dbReference type="InterPro" id="IPR046454">
    <property type="entry name" value="GpA_endonuclease"/>
</dbReference>
<dbReference type="EMBL" id="RBSQ01000087">
    <property type="protein sequence ID" value="RMS65419.1"/>
    <property type="molecule type" value="Genomic_DNA"/>
</dbReference>
<dbReference type="GO" id="GO:0016887">
    <property type="term" value="F:ATP hydrolysis activity"/>
    <property type="evidence" value="ECO:0007669"/>
    <property type="project" value="InterPro"/>
</dbReference>
<sequence length="640" mass="72859">MSSPWLNDLQKQVRLGLESLFREPPLTAVEWADKHFYLSSESSYQEGKWETAAFQVGILNAMGNDLIRVVNLIKSARVGYTKMLMANIGYKLQHKKRNVLSYCPTDPDAEELMKRHVESFIRDVPVLLALAPWYGKKHRDNTLAAKKFSHQKMLWCLGGKAARNYREKSPDEVIYDELSKFDADIEGEGSPTFLGDKRLEGATFKKSIRGSTPGTVGECQITKAAEESPHFMRFHIRCPHCHGEQFLKWGGKDCSFGIKYETNALGEAEKAWYTCEHNGCVIEYHEAVEAANDGRWICERTGLWTHDSMDWFKADGEPARTPRSVTFHIWTAYSVFTTWLDMVGDWLNVKGDREKLITFVNTTLGETWEGDQGEKLEWENLYGRREIWQHLPARVAALTGFIDTQDDRYEARIWAWAAGEEGWLVDRWILQGDPASAELRRKVGLKLHQQYQREDGVSMRVALWGWDSGGHYTDEVYEESKKHGLLWVIPTKGHNVYGKPIAMFPNNKNKAGVYLTMIGTDNAKELIYSRLKLQPEPGKVLPGVMHLPASDAICDESELKQLTAETKVMKIEKGQRVYRWDAKGRRNEALDCAVGALAMLRVAQQRFGLVLDTPPTTSTAPSVPTTKRRSSGSGYLKQRR</sequence>
<dbReference type="Pfam" id="PF20454">
    <property type="entry name" value="GpA_nuclease"/>
    <property type="match status" value="1"/>
</dbReference>
<feature type="compositionally biased region" description="Low complexity" evidence="1">
    <location>
        <begin position="613"/>
        <end position="625"/>
    </location>
</feature>
<evidence type="ECO:0000259" key="3">
    <source>
        <dbReference type="Pfam" id="PF20454"/>
    </source>
</evidence>
<accession>A0A3M5ESU4</accession>
<comment type="caution">
    <text evidence="4">The sequence shown here is derived from an EMBL/GenBank/DDBJ whole genome shotgun (WGS) entry which is preliminary data.</text>
</comment>
<evidence type="ECO:0000259" key="2">
    <source>
        <dbReference type="Pfam" id="PF05876"/>
    </source>
</evidence>
<dbReference type="GO" id="GO:0004519">
    <property type="term" value="F:endonuclease activity"/>
    <property type="evidence" value="ECO:0007669"/>
    <property type="project" value="InterPro"/>
</dbReference>
<name>A0A3M5ESU4_PSEAI</name>
<dbReference type="Proteomes" id="UP000270834">
    <property type="component" value="Unassembled WGS sequence"/>
</dbReference>